<evidence type="ECO:0000313" key="1">
    <source>
        <dbReference type="EMBL" id="EEG70357.1"/>
    </source>
</evidence>
<reference evidence="1 2" key="2">
    <citation type="submission" date="2009-02" db="EMBL/GenBank/DDBJ databases">
        <authorList>
            <person name="Fulton L."/>
            <person name="Clifton S."/>
            <person name="Fulton B."/>
            <person name="Xu J."/>
            <person name="Minx P."/>
            <person name="Pepin K.H."/>
            <person name="Johnson M."/>
            <person name="Bhonagiri V."/>
            <person name="Nash W.E."/>
            <person name="Mardis E.R."/>
            <person name="Wilson R.K."/>
        </authorList>
    </citation>
    <scope>NUCLEOTIDE SEQUENCE [LARGE SCALE GENOMIC DNA]</scope>
    <source>
        <strain evidence="1 2">DSM 20438</strain>
    </source>
</reference>
<dbReference type="Proteomes" id="UP000003875">
    <property type="component" value="Unassembled WGS sequence"/>
</dbReference>
<dbReference type="EMBL" id="ABXX02000004">
    <property type="protein sequence ID" value="EEG70357.1"/>
    <property type="molecule type" value="Genomic_DNA"/>
</dbReference>
<organism evidence="1 2">
    <name type="scientific">Bifidobacterium pseudocatenulatum DSM 20438 = JCM 1200 = LMG 10505</name>
    <dbReference type="NCBI Taxonomy" id="547043"/>
    <lineage>
        <taxon>Bacteria</taxon>
        <taxon>Bacillati</taxon>
        <taxon>Actinomycetota</taxon>
        <taxon>Actinomycetes</taxon>
        <taxon>Bifidobacteriales</taxon>
        <taxon>Bifidobacteriaceae</taxon>
        <taxon>Bifidobacterium</taxon>
    </lineage>
</organism>
<name>C0BUL6_BIFPS</name>
<gene>
    <name evidence="1" type="ORF">BIFPSEUDO_04103</name>
</gene>
<accession>C0BUL6</accession>
<comment type="caution">
    <text evidence="1">The sequence shown here is derived from an EMBL/GenBank/DDBJ whole genome shotgun (WGS) entry which is preliminary data.</text>
</comment>
<sequence length="45" mass="5065">MIALVDACFATYSPPADTFFMPDFAVWYRISPASIPYCPVQNLHP</sequence>
<dbReference type="AlphaFoldDB" id="C0BUL6"/>
<proteinExistence type="predicted"/>
<protein>
    <submittedName>
        <fullName evidence="1">Uncharacterized protein</fullName>
    </submittedName>
</protein>
<evidence type="ECO:0000313" key="2">
    <source>
        <dbReference type="Proteomes" id="UP000003875"/>
    </source>
</evidence>
<reference evidence="1 2" key="1">
    <citation type="submission" date="2009-02" db="EMBL/GenBank/DDBJ databases">
        <title>Draft genome sequence of Bifidobacterium pseudocatenulatum (DSM 20438).</title>
        <authorList>
            <person name="Sudarsanam P."/>
            <person name="Ley R."/>
            <person name="Guruge J."/>
            <person name="Turnbaugh P.J."/>
            <person name="Mahowald M."/>
            <person name="Liep D."/>
            <person name="Gordon J."/>
        </authorList>
    </citation>
    <scope>NUCLEOTIDE SEQUENCE [LARGE SCALE GENOMIC DNA]</scope>
    <source>
        <strain evidence="1 2">DSM 20438</strain>
    </source>
</reference>